<dbReference type="EMBL" id="DXEW01000035">
    <property type="protein sequence ID" value="HIX51067.1"/>
    <property type="molecule type" value="Genomic_DNA"/>
</dbReference>
<dbReference type="SUPFAM" id="SSF53850">
    <property type="entry name" value="Periplasmic binding protein-like II"/>
    <property type="match status" value="1"/>
</dbReference>
<feature type="chain" id="PRO_5039565269" description="Extracellular solute-binding protein" evidence="1">
    <location>
        <begin position="32"/>
        <end position="325"/>
    </location>
</feature>
<dbReference type="Proteomes" id="UP000886847">
    <property type="component" value="Unassembled WGS sequence"/>
</dbReference>
<dbReference type="AlphaFoldDB" id="A0A9D2AUT5"/>
<gene>
    <name evidence="2" type="ORF">H9851_07305</name>
</gene>
<evidence type="ECO:0000313" key="3">
    <source>
        <dbReference type="Proteomes" id="UP000886847"/>
    </source>
</evidence>
<evidence type="ECO:0000313" key="2">
    <source>
        <dbReference type="EMBL" id="HIX51067.1"/>
    </source>
</evidence>
<accession>A0A9D2AUT5</accession>
<comment type="caution">
    <text evidence="2">The sequence shown here is derived from an EMBL/GenBank/DDBJ whole genome shotgun (WGS) entry which is preliminary data.</text>
</comment>
<reference evidence="2" key="2">
    <citation type="submission" date="2021-04" db="EMBL/GenBank/DDBJ databases">
        <authorList>
            <person name="Gilroy R."/>
        </authorList>
    </citation>
    <scope>NUCLEOTIDE SEQUENCE</scope>
    <source>
        <strain evidence="2">2189</strain>
    </source>
</reference>
<sequence length="325" mass="34350">MKKRKLQAIVCGLLAAACVAAACLFAYPALNAQTQPDPARQAGILRLWHIDGFEGGKGSRASFLSRAADAFEKESGMIVLVTVHTAESARSALQAGDAPDLLSFGGDAAYIADFALPLRGLHFAAAETGGETVAYPWCRGAYFLFSADGDFSGIDAENTLLSAGRGSCIQAAAWSAGLRGAFTAETPAQAYVHWLGGKYRYLLGTQRDVQRLLTRGAQFEALPVGGYNDLLQYICICSGGQYAASLAFIEYLLSDKVQGELSQIGMLSVRSVVYTSGPLASAQPFAAKSPHAFLSADGWRQFGLAAEAALQGDENGAKNLQNFLI</sequence>
<evidence type="ECO:0000256" key="1">
    <source>
        <dbReference type="SAM" id="SignalP"/>
    </source>
</evidence>
<feature type="signal peptide" evidence="1">
    <location>
        <begin position="1"/>
        <end position="31"/>
    </location>
</feature>
<proteinExistence type="predicted"/>
<dbReference type="PROSITE" id="PS51257">
    <property type="entry name" value="PROKAR_LIPOPROTEIN"/>
    <property type="match status" value="1"/>
</dbReference>
<evidence type="ECO:0008006" key="4">
    <source>
        <dbReference type="Google" id="ProtNLM"/>
    </source>
</evidence>
<reference evidence="2" key="1">
    <citation type="journal article" date="2021" name="PeerJ">
        <title>Extensive microbial diversity within the chicken gut microbiome revealed by metagenomics and culture.</title>
        <authorList>
            <person name="Gilroy R."/>
            <person name="Ravi A."/>
            <person name="Getino M."/>
            <person name="Pursley I."/>
            <person name="Horton D.L."/>
            <person name="Alikhan N.F."/>
            <person name="Baker D."/>
            <person name="Gharbi K."/>
            <person name="Hall N."/>
            <person name="Watson M."/>
            <person name="Adriaenssens E.M."/>
            <person name="Foster-Nyarko E."/>
            <person name="Jarju S."/>
            <person name="Secka A."/>
            <person name="Antonio M."/>
            <person name="Oren A."/>
            <person name="Chaudhuri R.R."/>
            <person name="La Ragione R."/>
            <person name="Hildebrand F."/>
            <person name="Pallen M.J."/>
        </authorList>
    </citation>
    <scope>NUCLEOTIDE SEQUENCE</scope>
    <source>
        <strain evidence="2">2189</strain>
    </source>
</reference>
<name>A0A9D2AUT5_9FIRM</name>
<protein>
    <recommendedName>
        <fullName evidence="4">Extracellular solute-binding protein</fullName>
    </recommendedName>
</protein>
<keyword evidence="1" id="KW-0732">Signal</keyword>
<organism evidence="2 3">
    <name type="scientific">Candidatus Borkfalkia faecavium</name>
    <dbReference type="NCBI Taxonomy" id="2838508"/>
    <lineage>
        <taxon>Bacteria</taxon>
        <taxon>Bacillati</taxon>
        <taxon>Bacillota</taxon>
        <taxon>Clostridia</taxon>
        <taxon>Christensenellales</taxon>
        <taxon>Christensenellaceae</taxon>
        <taxon>Candidatus Borkfalkia</taxon>
    </lineage>
</organism>